<keyword evidence="3" id="KW-1185">Reference proteome</keyword>
<dbReference type="InterPro" id="IPR006680">
    <property type="entry name" value="Amidohydro-rel"/>
</dbReference>
<dbReference type="SUPFAM" id="SSF51556">
    <property type="entry name" value="Metallo-dependent hydrolases"/>
    <property type="match status" value="1"/>
</dbReference>
<dbReference type="OrthoDB" id="8244441at2"/>
<accession>A0A367F967</accession>
<dbReference type="Pfam" id="PF04909">
    <property type="entry name" value="Amidohydro_2"/>
    <property type="match status" value="1"/>
</dbReference>
<sequence length="258" mass="26847">MGRLGGAAADEIVRLESVEEDVARGGTTAAGYLAALEEHLSARAAGAVALKTVVARRCGPGFDPARPSRGAVIAAAGRRLADPGRPLDHPVLLRHLLWTATAVARERGLSLQISTGYGPVAGPGHCDPALLAGFAEALGPAGVPLVLLHCHPFHRQAAHLAAGFPHVYLDAGSALIHCAGSAAGVVGELLDLLPFHKLMFGSHGRGVAETCHLAALRFRRGLGRALADRLEQGKWSAPDAARVAHMIGSDNARRVYRL</sequence>
<dbReference type="Gene3D" id="3.20.20.140">
    <property type="entry name" value="Metal-dependent hydrolases"/>
    <property type="match status" value="1"/>
</dbReference>
<organism evidence="2 3">
    <name type="scientific">Sphaerisporangium album</name>
    <dbReference type="NCBI Taxonomy" id="509200"/>
    <lineage>
        <taxon>Bacteria</taxon>
        <taxon>Bacillati</taxon>
        <taxon>Actinomycetota</taxon>
        <taxon>Actinomycetes</taxon>
        <taxon>Streptosporangiales</taxon>
        <taxon>Streptosporangiaceae</taxon>
        <taxon>Sphaerisporangium</taxon>
    </lineage>
</organism>
<dbReference type="GO" id="GO:0016787">
    <property type="term" value="F:hydrolase activity"/>
    <property type="evidence" value="ECO:0007669"/>
    <property type="project" value="InterPro"/>
</dbReference>
<dbReference type="AlphaFoldDB" id="A0A367F967"/>
<dbReference type="PANTHER" id="PTHR43383">
    <property type="entry name" value="NODULIN 6"/>
    <property type="match status" value="1"/>
</dbReference>
<evidence type="ECO:0000313" key="2">
    <source>
        <dbReference type="EMBL" id="RCG26908.1"/>
    </source>
</evidence>
<dbReference type="PANTHER" id="PTHR43383:SF2">
    <property type="entry name" value="AMIDOHYDROLASE 2 FAMILY PROTEIN"/>
    <property type="match status" value="1"/>
</dbReference>
<dbReference type="InterPro" id="IPR032466">
    <property type="entry name" value="Metal_Hydrolase"/>
</dbReference>
<dbReference type="EMBL" id="QOIL01000018">
    <property type="protein sequence ID" value="RCG26908.1"/>
    <property type="molecule type" value="Genomic_DNA"/>
</dbReference>
<dbReference type="Proteomes" id="UP000253094">
    <property type="component" value="Unassembled WGS sequence"/>
</dbReference>
<proteinExistence type="predicted"/>
<evidence type="ECO:0000259" key="1">
    <source>
        <dbReference type="Pfam" id="PF04909"/>
    </source>
</evidence>
<protein>
    <recommendedName>
        <fullName evidence="1">Amidohydrolase-related domain-containing protein</fullName>
    </recommendedName>
</protein>
<reference evidence="2 3" key="1">
    <citation type="submission" date="2018-06" db="EMBL/GenBank/DDBJ databases">
        <title>Sphaerisporangium craniellae sp. nov., isolated from a marine sponge in the South China Sea.</title>
        <authorList>
            <person name="Li L."/>
        </authorList>
    </citation>
    <scope>NUCLEOTIDE SEQUENCE [LARGE SCALE GENOMIC DNA]</scope>
    <source>
        <strain evidence="2 3">CCTCC AA 208026</strain>
    </source>
</reference>
<gene>
    <name evidence="2" type="ORF">DQ384_28315</name>
</gene>
<evidence type="ECO:0000313" key="3">
    <source>
        <dbReference type="Proteomes" id="UP000253094"/>
    </source>
</evidence>
<feature type="domain" description="Amidohydrolase-related" evidence="1">
    <location>
        <begin position="23"/>
        <end position="258"/>
    </location>
</feature>
<comment type="caution">
    <text evidence="2">The sequence shown here is derived from an EMBL/GenBank/DDBJ whole genome shotgun (WGS) entry which is preliminary data.</text>
</comment>
<name>A0A367F967_9ACTN</name>